<evidence type="ECO:0000313" key="8">
    <source>
        <dbReference type="Proteomes" id="UP001139502"/>
    </source>
</evidence>
<name>A0A9X2HD93_9MICC</name>
<dbReference type="InterPro" id="IPR019888">
    <property type="entry name" value="Tscrpt_reg_AsnC-like"/>
</dbReference>
<comment type="caution">
    <text evidence="7">The sequence shown here is derived from an EMBL/GenBank/DDBJ whole genome shotgun (WGS) entry which is preliminary data.</text>
</comment>
<dbReference type="PANTHER" id="PTHR30154">
    <property type="entry name" value="LEUCINE-RESPONSIVE REGULATORY PROTEIN"/>
    <property type="match status" value="1"/>
</dbReference>
<evidence type="ECO:0000259" key="5">
    <source>
        <dbReference type="Pfam" id="PF01037"/>
    </source>
</evidence>
<protein>
    <submittedName>
        <fullName evidence="7">AsnC family transcriptional regulator</fullName>
    </submittedName>
</protein>
<gene>
    <name evidence="7" type="ORF">NBM05_03020</name>
</gene>
<dbReference type="InterPro" id="IPR000485">
    <property type="entry name" value="AsnC-type_HTH_dom"/>
</dbReference>
<dbReference type="InterPro" id="IPR011008">
    <property type="entry name" value="Dimeric_a/b-barrel"/>
</dbReference>
<evidence type="ECO:0000313" key="7">
    <source>
        <dbReference type="EMBL" id="MCP3425029.1"/>
    </source>
</evidence>
<dbReference type="InterPro" id="IPR036388">
    <property type="entry name" value="WH-like_DNA-bd_sf"/>
</dbReference>
<keyword evidence="8" id="KW-1185">Reference proteome</keyword>
<evidence type="ECO:0000256" key="3">
    <source>
        <dbReference type="ARBA" id="ARBA00023163"/>
    </source>
</evidence>
<dbReference type="Proteomes" id="UP001139502">
    <property type="component" value="Unassembled WGS sequence"/>
</dbReference>
<accession>A0A9X2HD93</accession>
<feature type="domain" description="HTH asnC-type" evidence="6">
    <location>
        <begin position="1"/>
        <end position="41"/>
    </location>
</feature>
<dbReference type="Gene3D" id="1.10.10.10">
    <property type="entry name" value="Winged helix-like DNA-binding domain superfamily/Winged helix DNA-binding domain"/>
    <property type="match status" value="2"/>
</dbReference>
<dbReference type="GO" id="GO:0043200">
    <property type="term" value="P:response to amino acid"/>
    <property type="evidence" value="ECO:0007669"/>
    <property type="project" value="TreeGrafter"/>
</dbReference>
<dbReference type="PANTHER" id="PTHR30154:SF34">
    <property type="entry name" value="TRANSCRIPTIONAL REGULATOR AZLB"/>
    <property type="match status" value="1"/>
</dbReference>
<keyword evidence="3" id="KW-0804">Transcription</keyword>
<dbReference type="PRINTS" id="PR00033">
    <property type="entry name" value="HTHASNC"/>
</dbReference>
<dbReference type="InterPro" id="IPR036390">
    <property type="entry name" value="WH_DNA-bd_sf"/>
</dbReference>
<evidence type="ECO:0000259" key="6">
    <source>
        <dbReference type="Pfam" id="PF13404"/>
    </source>
</evidence>
<organism evidence="7 8">
    <name type="scientific">Rothia santali</name>
    <dbReference type="NCBI Taxonomy" id="2949643"/>
    <lineage>
        <taxon>Bacteria</taxon>
        <taxon>Bacillati</taxon>
        <taxon>Actinomycetota</taxon>
        <taxon>Actinomycetes</taxon>
        <taxon>Micrococcales</taxon>
        <taxon>Micrococcaceae</taxon>
        <taxon>Rothia</taxon>
    </lineage>
</organism>
<sequence>MTDFDEDLLRALQVDGRAQFSALAAELGVHRSLVAQRVHELLGSGELRVLAAVHPRVLGFPVQAHLALRLAGPTGPVFERLRELDAVVYLSEVTGASQAVVEAWASSQGELARTVHAIRGIPGVVEVQLTLYDRVLRTLLLGEEPTAPEASLDDFDVALMTQLQRDGRLTFGELARRTGHSPSACRSRVLRLLEARVMRIGGGGGGGGGAPGPAPGGPRGGARGPRGGAPRRGRD</sequence>
<dbReference type="EMBL" id="JANAFB010000004">
    <property type="protein sequence ID" value="MCP3425029.1"/>
    <property type="molecule type" value="Genomic_DNA"/>
</dbReference>
<dbReference type="GO" id="GO:0005829">
    <property type="term" value="C:cytosol"/>
    <property type="evidence" value="ECO:0007669"/>
    <property type="project" value="TreeGrafter"/>
</dbReference>
<dbReference type="Pfam" id="PF13404">
    <property type="entry name" value="HTH_AsnC-type"/>
    <property type="match status" value="2"/>
</dbReference>
<dbReference type="Gene3D" id="3.30.70.920">
    <property type="match status" value="1"/>
</dbReference>
<dbReference type="SUPFAM" id="SSF54909">
    <property type="entry name" value="Dimeric alpha+beta barrel"/>
    <property type="match status" value="1"/>
</dbReference>
<evidence type="ECO:0000256" key="1">
    <source>
        <dbReference type="ARBA" id="ARBA00023015"/>
    </source>
</evidence>
<evidence type="ECO:0000256" key="2">
    <source>
        <dbReference type="ARBA" id="ARBA00023125"/>
    </source>
</evidence>
<dbReference type="RefSeq" id="WP_254165021.1">
    <property type="nucleotide sequence ID" value="NZ_JANAFB010000004.1"/>
</dbReference>
<dbReference type="Pfam" id="PF01037">
    <property type="entry name" value="AsnC_trans_reg"/>
    <property type="match status" value="1"/>
</dbReference>
<dbReference type="SMART" id="SM00344">
    <property type="entry name" value="HTH_ASNC"/>
    <property type="match status" value="1"/>
</dbReference>
<evidence type="ECO:0000256" key="4">
    <source>
        <dbReference type="SAM" id="MobiDB-lite"/>
    </source>
</evidence>
<keyword evidence="1" id="KW-0805">Transcription regulation</keyword>
<dbReference type="AlphaFoldDB" id="A0A9X2HD93"/>
<feature type="domain" description="Transcription regulator AsnC/Lrp ligand binding" evidence="5">
    <location>
        <begin position="77"/>
        <end position="130"/>
    </location>
</feature>
<dbReference type="GO" id="GO:0043565">
    <property type="term" value="F:sequence-specific DNA binding"/>
    <property type="evidence" value="ECO:0007669"/>
    <property type="project" value="InterPro"/>
</dbReference>
<feature type="domain" description="HTH asnC-type" evidence="6">
    <location>
        <begin position="152"/>
        <end position="192"/>
    </location>
</feature>
<proteinExistence type="predicted"/>
<keyword evidence="2" id="KW-0238">DNA-binding</keyword>
<reference evidence="7" key="1">
    <citation type="submission" date="2022-06" db="EMBL/GenBank/DDBJ databases">
        <title>Rothia sp. isolated from sandalwood seedling.</title>
        <authorList>
            <person name="Tuikhar N."/>
            <person name="Kirdat K."/>
            <person name="Thorat V."/>
            <person name="Swetha P."/>
            <person name="Padma S."/>
            <person name="Sundararaj R."/>
            <person name="Yadav A."/>
        </authorList>
    </citation>
    <scope>NUCLEOTIDE SEQUENCE</scope>
    <source>
        <strain evidence="7">AR01</strain>
    </source>
</reference>
<dbReference type="InterPro" id="IPR019887">
    <property type="entry name" value="Tscrpt_reg_AsnC/Lrp_C"/>
</dbReference>
<feature type="region of interest" description="Disordered" evidence="4">
    <location>
        <begin position="202"/>
        <end position="235"/>
    </location>
</feature>
<feature type="compositionally biased region" description="Gly residues" evidence="4">
    <location>
        <begin position="202"/>
        <end position="227"/>
    </location>
</feature>
<dbReference type="SUPFAM" id="SSF46785">
    <property type="entry name" value="Winged helix' DNA-binding domain"/>
    <property type="match status" value="2"/>
</dbReference>